<sequence length="185" mass="21158">MHQTPTCGSYCRQKYFRDDYVGMLYVDCDEVYPNIFIGDGTTAKNKDFLKKLGITHVLNTAEGKAFSMVNTNGYFYKDVGIKYMGFQLLDHPSVKISEYFHVAADFIQNAINSNGIVYVHCLMGKSRSSTCVLAYLMIKLGMSAAEALRTVKKKRAIYPNEGFLQQLADLDNFLKKRRYENAWCY</sequence>
<dbReference type="PRINTS" id="PR01909">
    <property type="entry name" value="ADSPHPHTASEA"/>
</dbReference>
<dbReference type="InterPro" id="IPR016130">
    <property type="entry name" value="Tyr_Pase_AS"/>
</dbReference>
<keyword evidence="2 7" id="KW-0378">Hydrolase</keyword>
<dbReference type="PROSITE" id="PS50056">
    <property type="entry name" value="TYR_PHOSPHATASE_2"/>
    <property type="match status" value="1"/>
</dbReference>
<evidence type="ECO:0000256" key="1">
    <source>
        <dbReference type="ARBA" id="ARBA00008601"/>
    </source>
</evidence>
<dbReference type="EC" id="3.1.3.48" evidence="7"/>
<dbReference type="GO" id="GO:0005737">
    <property type="term" value="C:cytoplasm"/>
    <property type="evidence" value="ECO:0007669"/>
    <property type="project" value="TreeGrafter"/>
</dbReference>
<comment type="similarity">
    <text evidence="1 7">Belongs to the protein-tyrosine phosphatase family. Non-receptor class dual specificity subfamily.</text>
</comment>
<dbReference type="RefSeq" id="XP_002425153.1">
    <property type="nucleotide sequence ID" value="XM_002425108.1"/>
</dbReference>
<dbReference type="Proteomes" id="UP000009046">
    <property type="component" value="Unassembled WGS sequence"/>
</dbReference>
<accession>E0VGA9</accession>
<reference evidence="10" key="2">
    <citation type="submission" date="2007-04" db="EMBL/GenBank/DDBJ databases">
        <title>The genome of the human body louse.</title>
        <authorList>
            <consortium name="The Human Body Louse Genome Consortium"/>
            <person name="Kirkness E."/>
            <person name="Walenz B."/>
            <person name="Hass B."/>
            <person name="Bruggner R."/>
            <person name="Strausberg R."/>
        </authorList>
    </citation>
    <scope>NUCLEOTIDE SEQUENCE</scope>
    <source>
        <strain evidence="10">USDA</strain>
    </source>
</reference>
<dbReference type="PROSITE" id="PS50054">
    <property type="entry name" value="TYR_PHOSPHATASE_DUAL"/>
    <property type="match status" value="1"/>
</dbReference>
<dbReference type="GO" id="GO:0004725">
    <property type="term" value="F:protein tyrosine phosphatase activity"/>
    <property type="evidence" value="ECO:0007669"/>
    <property type="project" value="UniProtKB-EC"/>
</dbReference>
<reference evidence="11" key="3">
    <citation type="submission" date="2020-05" db="UniProtKB">
        <authorList>
            <consortium name="EnsemblMetazoa"/>
        </authorList>
    </citation>
    <scope>IDENTIFICATION</scope>
    <source>
        <strain evidence="11">USDA</strain>
    </source>
</reference>
<comment type="catalytic activity">
    <reaction evidence="5 7">
        <text>O-phospho-L-threonyl-[protein] + H2O = L-threonyl-[protein] + phosphate</text>
        <dbReference type="Rhea" id="RHEA:47004"/>
        <dbReference type="Rhea" id="RHEA-COMP:11060"/>
        <dbReference type="Rhea" id="RHEA-COMP:11605"/>
        <dbReference type="ChEBI" id="CHEBI:15377"/>
        <dbReference type="ChEBI" id="CHEBI:30013"/>
        <dbReference type="ChEBI" id="CHEBI:43474"/>
        <dbReference type="ChEBI" id="CHEBI:61977"/>
        <dbReference type="EC" id="3.1.3.16"/>
    </reaction>
</comment>
<evidence type="ECO:0000259" key="8">
    <source>
        <dbReference type="PROSITE" id="PS50054"/>
    </source>
</evidence>
<dbReference type="OrthoDB" id="253091at2759"/>
<dbReference type="CDD" id="cd14515">
    <property type="entry name" value="DUSP3-like"/>
    <property type="match status" value="1"/>
</dbReference>
<feature type="domain" description="Tyrosine-protein phosphatase" evidence="8">
    <location>
        <begin position="27"/>
        <end position="176"/>
    </location>
</feature>
<evidence type="ECO:0000313" key="10">
    <source>
        <dbReference type="EMBL" id="EEB12415.1"/>
    </source>
</evidence>
<dbReference type="SUPFAM" id="SSF52799">
    <property type="entry name" value="(Phosphotyrosine protein) phosphatases II"/>
    <property type="match status" value="1"/>
</dbReference>
<dbReference type="STRING" id="121224.E0VGA9"/>
<dbReference type="InterPro" id="IPR000387">
    <property type="entry name" value="Tyr_Pase_dom"/>
</dbReference>
<dbReference type="GO" id="GO:0033549">
    <property type="term" value="F:MAP kinase phosphatase activity"/>
    <property type="evidence" value="ECO:0007669"/>
    <property type="project" value="TreeGrafter"/>
</dbReference>
<organism>
    <name type="scientific">Pediculus humanus subsp. corporis</name>
    <name type="common">Body louse</name>
    <dbReference type="NCBI Taxonomy" id="121224"/>
    <lineage>
        <taxon>Eukaryota</taxon>
        <taxon>Metazoa</taxon>
        <taxon>Ecdysozoa</taxon>
        <taxon>Arthropoda</taxon>
        <taxon>Hexapoda</taxon>
        <taxon>Insecta</taxon>
        <taxon>Pterygota</taxon>
        <taxon>Neoptera</taxon>
        <taxon>Paraneoptera</taxon>
        <taxon>Psocodea</taxon>
        <taxon>Troctomorpha</taxon>
        <taxon>Phthiraptera</taxon>
        <taxon>Anoplura</taxon>
        <taxon>Pediculidae</taxon>
        <taxon>Pediculus</taxon>
    </lineage>
</organism>
<dbReference type="InterPro" id="IPR000340">
    <property type="entry name" value="Dual-sp_phosphatase_cat-dom"/>
</dbReference>
<dbReference type="GO" id="GO:0008138">
    <property type="term" value="F:protein tyrosine/serine/threonine phosphatase activity"/>
    <property type="evidence" value="ECO:0007669"/>
    <property type="project" value="UniProtKB-UniRule"/>
</dbReference>
<dbReference type="PANTHER" id="PTHR45682">
    <property type="entry name" value="AGAP008228-PA"/>
    <property type="match status" value="1"/>
</dbReference>
<dbReference type="SMART" id="SM00195">
    <property type="entry name" value="DSPc"/>
    <property type="match status" value="1"/>
</dbReference>
<evidence type="ECO:0000259" key="9">
    <source>
        <dbReference type="PROSITE" id="PS50056"/>
    </source>
</evidence>
<dbReference type="PANTHER" id="PTHR45682:SF5">
    <property type="entry name" value="DUAL SPECIFICITY PROTEIN PHOSPHATASE"/>
    <property type="match status" value="1"/>
</dbReference>
<name>E0VGA9_PEDHC</name>
<gene>
    <name evidence="11" type="primary">8236808</name>
    <name evidence="10" type="ORF">Phum_PHUM177380</name>
</gene>
<dbReference type="InterPro" id="IPR029021">
    <property type="entry name" value="Prot-tyrosine_phosphatase-like"/>
</dbReference>
<comment type="catalytic activity">
    <reaction evidence="4 7">
        <text>O-phospho-L-seryl-[protein] + H2O = L-seryl-[protein] + phosphate</text>
        <dbReference type="Rhea" id="RHEA:20629"/>
        <dbReference type="Rhea" id="RHEA-COMP:9863"/>
        <dbReference type="Rhea" id="RHEA-COMP:11604"/>
        <dbReference type="ChEBI" id="CHEBI:15377"/>
        <dbReference type="ChEBI" id="CHEBI:29999"/>
        <dbReference type="ChEBI" id="CHEBI:43474"/>
        <dbReference type="ChEBI" id="CHEBI:83421"/>
        <dbReference type="EC" id="3.1.3.16"/>
    </reaction>
</comment>
<dbReference type="InterPro" id="IPR020405">
    <property type="entry name" value="Atypical_DUSP_subfamA"/>
</dbReference>
<evidence type="ECO:0000256" key="2">
    <source>
        <dbReference type="ARBA" id="ARBA00022801"/>
    </source>
</evidence>
<evidence type="ECO:0000256" key="7">
    <source>
        <dbReference type="RuleBase" id="RU366038"/>
    </source>
</evidence>
<evidence type="ECO:0000313" key="11">
    <source>
        <dbReference type="EnsemblMetazoa" id="PHUM177380-PA"/>
    </source>
</evidence>
<dbReference type="EC" id="3.1.3.16" evidence="7"/>
<dbReference type="FunCoup" id="E0VGA9">
    <property type="interactions" value="158"/>
</dbReference>
<dbReference type="GO" id="GO:0043409">
    <property type="term" value="P:negative regulation of MAPK cascade"/>
    <property type="evidence" value="ECO:0007669"/>
    <property type="project" value="TreeGrafter"/>
</dbReference>
<dbReference type="InParanoid" id="E0VGA9"/>
<proteinExistence type="inferred from homology"/>
<dbReference type="GeneID" id="8236808"/>
<dbReference type="AlphaFoldDB" id="E0VGA9"/>
<evidence type="ECO:0000256" key="3">
    <source>
        <dbReference type="ARBA" id="ARBA00022912"/>
    </source>
</evidence>
<dbReference type="EMBL" id="AAZO01002057">
    <property type="status" value="NOT_ANNOTATED_CDS"/>
    <property type="molecule type" value="Genomic_DNA"/>
</dbReference>
<keyword evidence="3 7" id="KW-0904">Protein phosphatase</keyword>
<dbReference type="GO" id="GO:0004722">
    <property type="term" value="F:protein serine/threonine phosphatase activity"/>
    <property type="evidence" value="ECO:0007669"/>
    <property type="project" value="UniProtKB-EC"/>
</dbReference>
<dbReference type="VEuPathDB" id="VectorBase:PHUM177380"/>
<dbReference type="EMBL" id="DS235135">
    <property type="protein sequence ID" value="EEB12415.1"/>
    <property type="molecule type" value="Genomic_DNA"/>
</dbReference>
<dbReference type="HOGENOM" id="CLU_027074_11_3_1"/>
<evidence type="ECO:0000313" key="12">
    <source>
        <dbReference type="Proteomes" id="UP000009046"/>
    </source>
</evidence>
<keyword evidence="12" id="KW-1185">Reference proteome</keyword>
<dbReference type="Gene3D" id="3.90.190.10">
    <property type="entry name" value="Protein tyrosine phosphatase superfamily"/>
    <property type="match status" value="1"/>
</dbReference>
<feature type="active site" description="Phosphocysteine intermediate" evidence="6">
    <location>
        <position position="121"/>
    </location>
</feature>
<dbReference type="OMA" id="SYMHVNT"/>
<dbReference type="eggNOG" id="KOG1716">
    <property type="taxonomic scope" value="Eukaryota"/>
</dbReference>
<evidence type="ECO:0000256" key="5">
    <source>
        <dbReference type="ARBA" id="ARBA00048336"/>
    </source>
</evidence>
<reference evidence="10" key="1">
    <citation type="submission" date="2007-04" db="EMBL/GenBank/DDBJ databases">
        <title>Annotation of Pediculus humanus corporis strain USDA.</title>
        <authorList>
            <person name="Kirkness E."/>
            <person name="Hannick L."/>
            <person name="Hass B."/>
            <person name="Bruggner R."/>
            <person name="Lawson D."/>
            <person name="Bidwell S."/>
            <person name="Joardar V."/>
            <person name="Caler E."/>
            <person name="Walenz B."/>
            <person name="Inman J."/>
            <person name="Schobel S."/>
            <person name="Galinsky K."/>
            <person name="Amedeo P."/>
            <person name="Strausberg R."/>
        </authorList>
    </citation>
    <scope>NUCLEOTIDE SEQUENCE</scope>
    <source>
        <strain evidence="10">USDA</strain>
    </source>
</reference>
<dbReference type="KEGG" id="phu:Phum_PHUM177380"/>
<dbReference type="PRINTS" id="PR01908">
    <property type="entry name" value="ADSPHPHTASE"/>
</dbReference>
<feature type="domain" description="Tyrosine specific protein phosphatases" evidence="9">
    <location>
        <begin position="97"/>
        <end position="155"/>
    </location>
</feature>
<dbReference type="Pfam" id="PF00782">
    <property type="entry name" value="DSPc"/>
    <property type="match status" value="1"/>
</dbReference>
<dbReference type="EnsemblMetazoa" id="PHUM177380-RA">
    <property type="protein sequence ID" value="PHUM177380-PA"/>
    <property type="gene ID" value="PHUM177380"/>
</dbReference>
<dbReference type="PROSITE" id="PS00383">
    <property type="entry name" value="TYR_PHOSPHATASE_1"/>
    <property type="match status" value="1"/>
</dbReference>
<protein>
    <recommendedName>
        <fullName evidence="7">Dual specificity protein phosphatase</fullName>
        <ecNumber evidence="7">3.1.3.16</ecNumber>
        <ecNumber evidence="7">3.1.3.48</ecNumber>
    </recommendedName>
</protein>
<evidence type="ECO:0000256" key="4">
    <source>
        <dbReference type="ARBA" id="ARBA00047761"/>
    </source>
</evidence>
<dbReference type="InterPro" id="IPR020422">
    <property type="entry name" value="TYR_PHOSPHATASE_DUAL_dom"/>
</dbReference>
<dbReference type="CTD" id="8236808"/>
<evidence type="ECO:0000256" key="6">
    <source>
        <dbReference type="PIRSR" id="PIRSR620405-1"/>
    </source>
</evidence>
<comment type="function">
    <text evidence="7">Dual specificity phosphatase able to dephosphorylate phosphotyrosine, phosphoserine and phosphothreonine residues, with a preference for phosphotyrosine as a substrate.</text>
</comment>
<comment type="catalytic activity">
    <reaction evidence="7">
        <text>O-phospho-L-tyrosyl-[protein] + H2O = L-tyrosyl-[protein] + phosphate</text>
        <dbReference type="Rhea" id="RHEA:10684"/>
        <dbReference type="Rhea" id="RHEA-COMP:10136"/>
        <dbReference type="Rhea" id="RHEA-COMP:20101"/>
        <dbReference type="ChEBI" id="CHEBI:15377"/>
        <dbReference type="ChEBI" id="CHEBI:43474"/>
        <dbReference type="ChEBI" id="CHEBI:46858"/>
        <dbReference type="ChEBI" id="CHEBI:61978"/>
        <dbReference type="EC" id="3.1.3.48"/>
    </reaction>
</comment>